<evidence type="ECO:0000256" key="2">
    <source>
        <dbReference type="SAM" id="MobiDB-lite"/>
    </source>
</evidence>
<dbReference type="AlphaFoldDB" id="A0A1Y1I0B4"/>
<organism evidence="4 5">
    <name type="scientific">Klebsormidium nitens</name>
    <name type="common">Green alga</name>
    <name type="synonym">Ulothrix nitens</name>
    <dbReference type="NCBI Taxonomy" id="105231"/>
    <lineage>
        <taxon>Eukaryota</taxon>
        <taxon>Viridiplantae</taxon>
        <taxon>Streptophyta</taxon>
        <taxon>Klebsormidiophyceae</taxon>
        <taxon>Klebsormidiales</taxon>
        <taxon>Klebsormidiaceae</taxon>
        <taxon>Klebsormidium</taxon>
    </lineage>
</organism>
<feature type="compositionally biased region" description="Basic and acidic residues" evidence="2">
    <location>
        <begin position="59"/>
        <end position="72"/>
    </location>
</feature>
<feature type="region of interest" description="Disordered" evidence="2">
    <location>
        <begin position="1"/>
        <end position="75"/>
    </location>
</feature>
<name>A0A1Y1I0B4_KLENI</name>
<keyword evidence="3" id="KW-0472">Membrane</keyword>
<feature type="compositionally biased region" description="Basic and acidic residues" evidence="2">
    <location>
        <begin position="180"/>
        <end position="196"/>
    </location>
</feature>
<sequence length="411" mass="45241">MASPLDSPRSQSPPPEDPGMESRTNSDWELLSMSQVDVSGSQNSGSSTPKVASQSTIEKPQEASRHQERGQLDDSFFNALGVEGFLQADRGARRGGGFESLLSNPQTEGAWPHLSWSQAGESGVLIAPHTVQTQNDSQLNDYPQWSKASLNEGDALGDDAEAGDSIGTGSGIGRYISQQRDVEPQAEKEEEKEGQRYADSPVSPLTVPASFGAGTSYASSLGTPPVTPPLEEHPHLGSWMGVPETVETPAKTIDAQESELDLGSKEEETKEEELPQAPLVETEEVVSQPVSSVAPVESENEEGEKEPPTALQKWFPYEAWWQKQETLRRWVKSVLSQPLTVWSLGLTTAVLGFLFLHQLWRNRDLQAQLRAGNKRLADQEETIRRLREAMSFRRRVPVLRVPVRFTATTWS</sequence>
<feature type="transmembrane region" description="Helical" evidence="3">
    <location>
        <begin position="339"/>
        <end position="360"/>
    </location>
</feature>
<reference evidence="4 5" key="1">
    <citation type="journal article" date="2014" name="Nat. Commun.">
        <title>Klebsormidium flaccidum genome reveals primary factors for plant terrestrial adaptation.</title>
        <authorList>
            <person name="Hori K."/>
            <person name="Maruyama F."/>
            <person name="Fujisawa T."/>
            <person name="Togashi T."/>
            <person name="Yamamoto N."/>
            <person name="Seo M."/>
            <person name="Sato S."/>
            <person name="Yamada T."/>
            <person name="Mori H."/>
            <person name="Tajima N."/>
            <person name="Moriyama T."/>
            <person name="Ikeuchi M."/>
            <person name="Watanabe M."/>
            <person name="Wada H."/>
            <person name="Kobayashi K."/>
            <person name="Saito M."/>
            <person name="Masuda T."/>
            <person name="Sasaki-Sekimoto Y."/>
            <person name="Mashiguchi K."/>
            <person name="Awai K."/>
            <person name="Shimojima M."/>
            <person name="Masuda S."/>
            <person name="Iwai M."/>
            <person name="Nobusawa T."/>
            <person name="Narise T."/>
            <person name="Kondo S."/>
            <person name="Saito H."/>
            <person name="Sato R."/>
            <person name="Murakawa M."/>
            <person name="Ihara Y."/>
            <person name="Oshima-Yamada Y."/>
            <person name="Ohtaka K."/>
            <person name="Satoh M."/>
            <person name="Sonobe K."/>
            <person name="Ishii M."/>
            <person name="Ohtani R."/>
            <person name="Kanamori-Sato M."/>
            <person name="Honoki R."/>
            <person name="Miyazaki D."/>
            <person name="Mochizuki H."/>
            <person name="Umetsu J."/>
            <person name="Higashi K."/>
            <person name="Shibata D."/>
            <person name="Kamiya Y."/>
            <person name="Sato N."/>
            <person name="Nakamura Y."/>
            <person name="Tabata S."/>
            <person name="Ida S."/>
            <person name="Kurokawa K."/>
            <person name="Ohta H."/>
        </authorList>
    </citation>
    <scope>NUCLEOTIDE SEQUENCE [LARGE SCALE GENOMIC DNA]</scope>
    <source>
        <strain evidence="4 5">NIES-2285</strain>
    </source>
</reference>
<proteinExistence type="predicted"/>
<keyword evidence="3" id="KW-1133">Transmembrane helix</keyword>
<keyword evidence="3" id="KW-0812">Transmembrane</keyword>
<feature type="region of interest" description="Disordered" evidence="2">
    <location>
        <begin position="257"/>
        <end position="308"/>
    </location>
</feature>
<gene>
    <name evidence="4" type="ORF">KFL_001040190</name>
</gene>
<dbReference type="Proteomes" id="UP000054558">
    <property type="component" value="Unassembled WGS sequence"/>
</dbReference>
<feature type="coiled-coil region" evidence="1">
    <location>
        <begin position="362"/>
        <end position="389"/>
    </location>
</feature>
<feature type="region of interest" description="Disordered" evidence="2">
    <location>
        <begin position="149"/>
        <end position="242"/>
    </location>
</feature>
<evidence type="ECO:0000256" key="1">
    <source>
        <dbReference type="SAM" id="Coils"/>
    </source>
</evidence>
<evidence type="ECO:0000313" key="5">
    <source>
        <dbReference type="Proteomes" id="UP000054558"/>
    </source>
</evidence>
<accession>A0A1Y1I0B4</accession>
<keyword evidence="1" id="KW-0175">Coiled coil</keyword>
<protein>
    <submittedName>
        <fullName evidence="4">Uncharacterized protein</fullName>
    </submittedName>
</protein>
<feature type="compositionally biased region" description="Polar residues" evidence="2">
    <location>
        <begin position="22"/>
        <end position="58"/>
    </location>
</feature>
<evidence type="ECO:0000256" key="3">
    <source>
        <dbReference type="SAM" id="Phobius"/>
    </source>
</evidence>
<evidence type="ECO:0000313" key="4">
    <source>
        <dbReference type="EMBL" id="GAQ82216.1"/>
    </source>
</evidence>
<feature type="compositionally biased region" description="Low complexity" evidence="2">
    <location>
        <begin position="285"/>
        <end position="297"/>
    </location>
</feature>
<keyword evidence="5" id="KW-1185">Reference proteome</keyword>
<dbReference type="EMBL" id="DF237053">
    <property type="protein sequence ID" value="GAQ82216.1"/>
    <property type="molecule type" value="Genomic_DNA"/>
</dbReference>